<dbReference type="InterPro" id="IPR032675">
    <property type="entry name" value="LRR_dom_sf"/>
</dbReference>
<keyword evidence="1" id="KW-0433">Leucine-rich repeat</keyword>
<evidence type="ECO:0000256" key="1">
    <source>
        <dbReference type="ARBA" id="ARBA00022614"/>
    </source>
</evidence>
<dbReference type="PRINTS" id="PR00019">
    <property type="entry name" value="LEURICHRPT"/>
</dbReference>
<evidence type="ECO:0000256" key="2">
    <source>
        <dbReference type="ARBA" id="ARBA00022737"/>
    </source>
</evidence>
<gene>
    <name evidence="5" type="primary">NRROS</name>
</gene>
<dbReference type="PROSITE" id="PS51450">
    <property type="entry name" value="LRR"/>
    <property type="match status" value="2"/>
</dbReference>
<protein>
    <submittedName>
        <fullName evidence="5">Negative regulator of reactive oxygen species</fullName>
    </submittedName>
</protein>
<proteinExistence type="predicted"/>
<keyword evidence="6" id="KW-1185">Reference proteome</keyword>
<dbReference type="Ensembl" id="ENSLLET00000016411.1">
    <property type="protein sequence ID" value="ENSLLEP00000015807.1"/>
    <property type="gene ID" value="ENSLLEG00000010049.1"/>
</dbReference>
<name>A0A8C5MQV3_9ANUR</name>
<sequence>MAIASIWISLGCMYLLLTWCNNAIEAKRSSQTGCKLSYRFADCRFLQLVSVPRDLPNDIEELLLDFNQIQSISKTSLSLYPDLKSLSLQSNGLELIEPDAFQGAIRIESLSLQNNNIAAEYSKTSEALLYTPSLKNLDLSTNGLKMHMVTSLLGNMRTLENLCLDHNIIMHLDDTVFAGLRELKQLSVQWNYIYEVESGTFDHLIKLKTLNLAFNSLPCILDFGLTQLRTLNLSFNQLEWFQSRELDKEFSLELLDISHNQLLFFPLLPRVHHIHTLLLSDNRMRFYSELFDTDSSYVNFTIMENNSTNTTAINVWEEEIKSDLSTLQFLDMSRNQFTYLPEEFIVKMISLIQLKLDWNCLDTFSLSHLRGSNSLIELDLSYNRISELLMDDTPSFSSLHYFNMSRNNLQTLPKHMFNDMKGLRTLDLSHNRLSLCCKQVGAARSDDNNCVDMRPLTSLKNLYLSGCGLVLDAHCILDGTTLTHLDLSENHVKDLSPLQDTCRTLHFLSLRNSLPYNLSLDFSSYQNLRYLDLAENNLTNFPTSLIELSLQSLDLRQNNFTSLPLYNTYHGLLRTLNVLYLSKNPFECCELSWLNVLKESSSINIPDLPQVSCNFSNHFMLVQRLPESIPHSCLWKTGDVLLYLLLILPICVTFLVALLLMFLTFREIILQKLKRRCRRSTSY</sequence>
<keyword evidence="3" id="KW-1133">Transmembrane helix</keyword>
<dbReference type="Pfam" id="PF00560">
    <property type="entry name" value="LRR_1"/>
    <property type="match status" value="2"/>
</dbReference>
<evidence type="ECO:0000256" key="3">
    <source>
        <dbReference type="SAM" id="Phobius"/>
    </source>
</evidence>
<dbReference type="Proteomes" id="UP000694569">
    <property type="component" value="Unplaced"/>
</dbReference>
<feature type="signal peptide" evidence="4">
    <location>
        <begin position="1"/>
        <end position="26"/>
    </location>
</feature>
<organism evidence="5 6">
    <name type="scientific">Leptobrachium leishanense</name>
    <name type="common">Leishan spiny toad</name>
    <dbReference type="NCBI Taxonomy" id="445787"/>
    <lineage>
        <taxon>Eukaryota</taxon>
        <taxon>Metazoa</taxon>
        <taxon>Chordata</taxon>
        <taxon>Craniata</taxon>
        <taxon>Vertebrata</taxon>
        <taxon>Euteleostomi</taxon>
        <taxon>Amphibia</taxon>
        <taxon>Batrachia</taxon>
        <taxon>Anura</taxon>
        <taxon>Pelobatoidea</taxon>
        <taxon>Megophryidae</taxon>
        <taxon>Leptobrachium</taxon>
    </lineage>
</organism>
<dbReference type="SMART" id="SM00364">
    <property type="entry name" value="LRR_BAC"/>
    <property type="match status" value="6"/>
</dbReference>
<dbReference type="InterPro" id="IPR001611">
    <property type="entry name" value="Leu-rich_rpt"/>
</dbReference>
<keyword evidence="4" id="KW-0732">Signal</keyword>
<dbReference type="PANTHER" id="PTHR45617">
    <property type="entry name" value="LEUCINE RICH REPEAT FAMILY PROTEIN"/>
    <property type="match status" value="1"/>
</dbReference>
<evidence type="ECO:0000256" key="4">
    <source>
        <dbReference type="SAM" id="SignalP"/>
    </source>
</evidence>
<dbReference type="Pfam" id="PF13855">
    <property type="entry name" value="LRR_8"/>
    <property type="match status" value="3"/>
</dbReference>
<evidence type="ECO:0000313" key="6">
    <source>
        <dbReference type="Proteomes" id="UP000694569"/>
    </source>
</evidence>
<keyword evidence="3" id="KW-0472">Membrane</keyword>
<dbReference type="InterPro" id="IPR003591">
    <property type="entry name" value="Leu-rich_rpt_typical-subtyp"/>
</dbReference>
<dbReference type="SUPFAM" id="SSF52058">
    <property type="entry name" value="L domain-like"/>
    <property type="match status" value="2"/>
</dbReference>
<reference evidence="5" key="1">
    <citation type="submission" date="2025-08" db="UniProtKB">
        <authorList>
            <consortium name="Ensembl"/>
        </authorList>
    </citation>
    <scope>IDENTIFICATION</scope>
</reference>
<dbReference type="AlphaFoldDB" id="A0A8C5MQV3"/>
<feature type="transmembrane region" description="Helical" evidence="3">
    <location>
        <begin position="640"/>
        <end position="665"/>
    </location>
</feature>
<accession>A0A8C5MQV3</accession>
<keyword evidence="3" id="KW-0812">Transmembrane</keyword>
<feature type="chain" id="PRO_5034341716" evidence="4">
    <location>
        <begin position="27"/>
        <end position="683"/>
    </location>
</feature>
<dbReference type="Gene3D" id="3.80.10.10">
    <property type="entry name" value="Ribonuclease Inhibitor"/>
    <property type="match status" value="4"/>
</dbReference>
<evidence type="ECO:0000313" key="5">
    <source>
        <dbReference type="Ensembl" id="ENSLLEP00000015807.1"/>
    </source>
</evidence>
<keyword evidence="2" id="KW-0677">Repeat</keyword>
<dbReference type="SMART" id="SM00369">
    <property type="entry name" value="LRR_TYP"/>
    <property type="match status" value="10"/>
</dbReference>
<dbReference type="GeneTree" id="ENSGT00940000157975"/>
<dbReference type="OrthoDB" id="676979at2759"/>
<reference evidence="5" key="2">
    <citation type="submission" date="2025-09" db="UniProtKB">
        <authorList>
            <consortium name="Ensembl"/>
        </authorList>
    </citation>
    <scope>IDENTIFICATION</scope>
</reference>
<dbReference type="PANTHER" id="PTHR45617:SF181">
    <property type="entry name" value="LP04042P"/>
    <property type="match status" value="1"/>
</dbReference>